<dbReference type="SUPFAM" id="SSF48371">
    <property type="entry name" value="ARM repeat"/>
    <property type="match status" value="2"/>
</dbReference>
<dbReference type="Proteomes" id="UP001165063">
    <property type="component" value="Unassembled WGS sequence"/>
</dbReference>
<name>A0A9W7DGP5_AMBMO</name>
<feature type="region of interest" description="Disordered" evidence="1">
    <location>
        <begin position="1124"/>
        <end position="1145"/>
    </location>
</feature>
<keyword evidence="3" id="KW-1185">Reference proteome</keyword>
<dbReference type="GO" id="GO:0000124">
    <property type="term" value="C:SAGA complex"/>
    <property type="evidence" value="ECO:0007669"/>
    <property type="project" value="TreeGrafter"/>
</dbReference>
<dbReference type="InterPro" id="IPR050517">
    <property type="entry name" value="DDR_Repair_Kinase"/>
</dbReference>
<dbReference type="Pfam" id="PF20206">
    <property type="entry name" value="Tra1_ring"/>
    <property type="match status" value="1"/>
</dbReference>
<evidence type="ECO:0000313" key="3">
    <source>
        <dbReference type="Proteomes" id="UP001165063"/>
    </source>
</evidence>
<protein>
    <submittedName>
        <fullName evidence="2">Unnamed protein product</fullName>
    </submittedName>
</protein>
<proteinExistence type="predicted"/>
<accession>A0A9W7DGP5</accession>
<sequence>MKALWKHLRPLPYYHLHSHTTLRILGKLGGRNRNFIGLHKDLLSSTSTEQDVEAIFKIEGIPNEVPVSMSAGIKTALNTLVNIRYKMHYRISSFRYLISILKLFFNSDDIPKEFSENIQEMVDSITKNMEDIKFEENPVRLEQDGIKDKAKLDRQEELLVKLLEALFYSVSIEEIKEEAQELIKGICEHYVLLHFGRTMADAYKFNRPFSVDNHEGKHYVNENTIFDAISYALSFYIKDVREAGIQAIKIIFGSCVELFDSPENALKFLPIRRMCTKFVHCCFEEAYYDKLGGCIGLRTMVKELGIPYQYFALRQLELSRAMFFVLRDTPPDVPSEVCSVASDLVLSLLKDCNREVSKEAVFQQPFQAVVSQIVFDLSNSSPVVRSTAQQALTVLSESTKVPIATMISPSKGILLAPIFGKPLRALPFQMQIGNIDAITFCLSQENTFLEFNDELNRLLSEALALVDTDDESLISAHRISEHRTSEQLVKLRVVCIELLSLALTKPEFSNANPHIRIRILGVFFKTLCAKSSKIINAAHAGLKRVLSQNSKLPKDLLQSGLRPMLMNLSDHKKLTVSGLEALSRLLELLISYFKVEIGRKLLDHLMAWAQPQALQRIAKQELENNSTIQIVVAILNIFHLLPPQAFTFMEELITTLLFLESSLRRHHNSPFRVPIAKFLNRFPEEAVKFFISKFSIRAFGTRFSFFVSLPECPQLRDVTKRQLLSFVQMVLEEQNSDIKCVKLCNLIDLTAAIASQDESWLVSQSDMLGNLLKLTSGCNMYKNSCPLASPIHFQLDQSISELQDVYSKFIISRKFDISDTFKLIEYLCANKLSGDYGVINLLFENVVKSSDVALRQKFLQAIIEICADTTKSLQYKIFCLQNIFLPICLYESKTVGSFEKLVTFEEPQLNWIVAFDEKIWKPITSFPATFETHDLDKYRLELLQVTSFLVKNIPSAITEFRKDIIKYNWNLITLDDMITKQAAYVSTAYFISSFETPSKVATQVFVALLKANQLDIRYLVRQALDILAPVLETRIGPVLEWLKWPRRVLSEDGFNVTQVLNVYQFIVHHPDLFYTARDHFIPNIITAMGKLTLLNNGGSENQVLAIDMAELILKWETKAKEEAKQLKSGVDGDGDQEMSTPRQKREPYTVPFGQRETCITFLIRYTCVCQHRASENELSQHALNILHILLSPNYWPEVTVKLAFFERFLISADFGTNNLLGFCLNSLEVLGVALEWKTSEWIVSNLIYLKTLLEKCIKSDNHDIQEALQKVYQVIFVIFGFSYF</sequence>
<dbReference type="GO" id="GO:0006281">
    <property type="term" value="P:DNA repair"/>
    <property type="evidence" value="ECO:0007669"/>
    <property type="project" value="TreeGrafter"/>
</dbReference>
<evidence type="ECO:0000313" key="2">
    <source>
        <dbReference type="EMBL" id="GMG34201.1"/>
    </source>
</evidence>
<dbReference type="PANTHER" id="PTHR11139">
    <property type="entry name" value="ATAXIA TELANGIECTASIA MUTATED ATM -RELATED"/>
    <property type="match status" value="1"/>
</dbReference>
<dbReference type="OrthoDB" id="5570127at2759"/>
<evidence type="ECO:0000256" key="1">
    <source>
        <dbReference type="SAM" id="MobiDB-lite"/>
    </source>
</evidence>
<dbReference type="GO" id="GO:0006355">
    <property type="term" value="P:regulation of DNA-templated transcription"/>
    <property type="evidence" value="ECO:0007669"/>
    <property type="project" value="TreeGrafter"/>
</dbReference>
<dbReference type="GO" id="GO:0035267">
    <property type="term" value="C:NuA4 histone acetyltransferase complex"/>
    <property type="evidence" value="ECO:0007669"/>
    <property type="project" value="TreeGrafter"/>
</dbReference>
<reference evidence="2" key="1">
    <citation type="submission" date="2023-04" db="EMBL/GenBank/DDBJ databases">
        <title>Ambrosiozyma monospora NBRC 1965.</title>
        <authorList>
            <person name="Ichikawa N."/>
            <person name="Sato H."/>
            <person name="Tonouchi N."/>
        </authorList>
    </citation>
    <scope>NUCLEOTIDE SEQUENCE</scope>
    <source>
        <strain evidence="2">NBRC 1965</strain>
    </source>
</reference>
<dbReference type="InterPro" id="IPR046805">
    <property type="entry name" value="Tra1_ring"/>
</dbReference>
<dbReference type="GO" id="GO:0005634">
    <property type="term" value="C:nucleus"/>
    <property type="evidence" value="ECO:0007669"/>
    <property type="project" value="TreeGrafter"/>
</dbReference>
<comment type="caution">
    <text evidence="2">The sequence shown here is derived from an EMBL/GenBank/DDBJ whole genome shotgun (WGS) entry which is preliminary data.</text>
</comment>
<dbReference type="EMBL" id="BSXU01002091">
    <property type="protein sequence ID" value="GMG34201.1"/>
    <property type="molecule type" value="Genomic_DNA"/>
</dbReference>
<dbReference type="InterPro" id="IPR016024">
    <property type="entry name" value="ARM-type_fold"/>
</dbReference>
<gene>
    <name evidence="2" type="ORF">Amon01_000438600</name>
</gene>
<organism evidence="2 3">
    <name type="scientific">Ambrosiozyma monospora</name>
    <name type="common">Yeast</name>
    <name type="synonym">Endomycopsis monosporus</name>
    <dbReference type="NCBI Taxonomy" id="43982"/>
    <lineage>
        <taxon>Eukaryota</taxon>
        <taxon>Fungi</taxon>
        <taxon>Dikarya</taxon>
        <taxon>Ascomycota</taxon>
        <taxon>Saccharomycotina</taxon>
        <taxon>Pichiomycetes</taxon>
        <taxon>Pichiales</taxon>
        <taxon>Pichiaceae</taxon>
        <taxon>Ambrosiozyma</taxon>
    </lineage>
</organism>
<dbReference type="PANTHER" id="PTHR11139:SF1">
    <property type="entry name" value="TRANSFORMATION_TRANSCRIPTION DOMAIN-ASSOCIATED PROTEIN"/>
    <property type="match status" value="1"/>
</dbReference>